<proteinExistence type="predicted"/>
<comment type="caution">
    <text evidence="1">The sequence shown here is derived from an EMBL/GenBank/DDBJ whole genome shotgun (WGS) entry which is preliminary data.</text>
</comment>
<feature type="non-terminal residue" evidence="1">
    <location>
        <position position="106"/>
    </location>
</feature>
<evidence type="ECO:0000313" key="1">
    <source>
        <dbReference type="EMBL" id="CAG8522388.1"/>
    </source>
</evidence>
<sequence>MENFAISQIQPQTLETLTIDIIASLQLSEDTNEVEIQTIQNPDPEIVIAEDNANEIDLENLLNTPDQTNEALTFLKEVEDTRKSLLNSLKEDLTIEKDEIFTRRNP</sequence>
<dbReference type="Proteomes" id="UP000789702">
    <property type="component" value="Unassembled WGS sequence"/>
</dbReference>
<dbReference type="EMBL" id="CAJVPU010003740">
    <property type="protein sequence ID" value="CAG8522388.1"/>
    <property type="molecule type" value="Genomic_DNA"/>
</dbReference>
<keyword evidence="2" id="KW-1185">Reference proteome</keyword>
<evidence type="ECO:0000313" key="2">
    <source>
        <dbReference type="Proteomes" id="UP000789702"/>
    </source>
</evidence>
<name>A0ACA9LEZ5_9GLOM</name>
<protein>
    <submittedName>
        <fullName evidence="1">3614_t:CDS:1</fullName>
    </submittedName>
</protein>
<gene>
    <name evidence="1" type="ORF">DHETER_LOCUS3980</name>
</gene>
<organism evidence="1 2">
    <name type="scientific">Dentiscutata heterogama</name>
    <dbReference type="NCBI Taxonomy" id="1316150"/>
    <lineage>
        <taxon>Eukaryota</taxon>
        <taxon>Fungi</taxon>
        <taxon>Fungi incertae sedis</taxon>
        <taxon>Mucoromycota</taxon>
        <taxon>Glomeromycotina</taxon>
        <taxon>Glomeromycetes</taxon>
        <taxon>Diversisporales</taxon>
        <taxon>Gigasporaceae</taxon>
        <taxon>Dentiscutata</taxon>
    </lineage>
</organism>
<reference evidence="1" key="1">
    <citation type="submission" date="2021-06" db="EMBL/GenBank/DDBJ databases">
        <authorList>
            <person name="Kallberg Y."/>
            <person name="Tangrot J."/>
            <person name="Rosling A."/>
        </authorList>
    </citation>
    <scope>NUCLEOTIDE SEQUENCE</scope>
    <source>
        <strain evidence="1">IL203A</strain>
    </source>
</reference>
<accession>A0ACA9LEZ5</accession>